<evidence type="ECO:0000313" key="3">
    <source>
        <dbReference type="Proteomes" id="UP000314294"/>
    </source>
</evidence>
<protein>
    <submittedName>
        <fullName evidence="2">Multivesicular body subunit 12B</fullName>
    </submittedName>
</protein>
<evidence type="ECO:0000313" key="2">
    <source>
        <dbReference type="EMBL" id="TNN86523.1"/>
    </source>
</evidence>
<dbReference type="EMBL" id="SRLO01000015">
    <property type="protein sequence ID" value="TNN86523.1"/>
    <property type="molecule type" value="Genomic_DNA"/>
</dbReference>
<dbReference type="Pfam" id="PF10240">
    <property type="entry name" value="DUF2464"/>
    <property type="match status" value="1"/>
</dbReference>
<dbReference type="Proteomes" id="UP000314294">
    <property type="component" value="Unassembled WGS sequence"/>
</dbReference>
<proteinExistence type="predicted"/>
<dbReference type="GO" id="GO:0000813">
    <property type="term" value="C:ESCRT I complex"/>
    <property type="evidence" value="ECO:0007669"/>
    <property type="project" value="InterPro"/>
</dbReference>
<name>A0A4Z2J9Z2_9TELE</name>
<dbReference type="OrthoDB" id="8947640at2759"/>
<accession>A0A4Z2J9Z2</accession>
<dbReference type="InterPro" id="IPR018798">
    <property type="entry name" value="MVB12A/B"/>
</dbReference>
<gene>
    <name evidence="2" type="primary">Mvb12b</name>
    <name evidence="2" type="ORF">EYF80_003293</name>
</gene>
<comment type="caution">
    <text evidence="2">The sequence shown here is derived from an EMBL/GenBank/DDBJ whole genome shotgun (WGS) entry which is preliminary data.</text>
</comment>
<organism evidence="2 3">
    <name type="scientific">Liparis tanakae</name>
    <name type="common">Tanaka's snailfish</name>
    <dbReference type="NCBI Taxonomy" id="230148"/>
    <lineage>
        <taxon>Eukaryota</taxon>
        <taxon>Metazoa</taxon>
        <taxon>Chordata</taxon>
        <taxon>Craniata</taxon>
        <taxon>Vertebrata</taxon>
        <taxon>Euteleostomi</taxon>
        <taxon>Actinopterygii</taxon>
        <taxon>Neopterygii</taxon>
        <taxon>Teleostei</taxon>
        <taxon>Neoteleostei</taxon>
        <taxon>Acanthomorphata</taxon>
        <taxon>Eupercaria</taxon>
        <taxon>Perciformes</taxon>
        <taxon>Cottioidei</taxon>
        <taxon>Cottales</taxon>
        <taxon>Liparidae</taxon>
        <taxon>Liparis</taxon>
    </lineage>
</organism>
<feature type="domain" description="UMA" evidence="1">
    <location>
        <begin position="136"/>
        <end position="206"/>
    </location>
</feature>
<dbReference type="PROSITE" id="PS51497">
    <property type="entry name" value="UMA"/>
    <property type="match status" value="1"/>
</dbReference>
<dbReference type="AlphaFoldDB" id="A0A4Z2J9Z2"/>
<sequence length="340" mass="37011">MTGEAVQREAIGRLLSPTVMDLNRTAGIDEITKQRVQRASSSARARGGGERGGAGIVSCSCTDQNRSQVSRYLRGTGGHMTRSPVLKAALCPSAASQSTERGSGLLLRLALQSCRGRRSEAKKLNKLPCGHECEALDDVPFVITEKFYENPKEMQQVNLMGITIKSLAEIEEEVSRGCNARLPLTPLAQNAKQTFYYNFTTELSVACRAVLTVSSSQGGQRGTEKQPHHTQTGTADVHFPAEASIHHKVHHERRAAPASSFETQEPLATDAHPRGLHFDVFVMARAQLAPDPLGPCPVSVRPVVGMAVPQHSVEFDIKPFGLEERRELSSTDRCTDPVHL</sequence>
<dbReference type="InterPro" id="IPR023340">
    <property type="entry name" value="UMA"/>
</dbReference>
<evidence type="ECO:0000259" key="1">
    <source>
        <dbReference type="PROSITE" id="PS51497"/>
    </source>
</evidence>
<keyword evidence="3" id="KW-1185">Reference proteome</keyword>
<reference evidence="2 3" key="1">
    <citation type="submission" date="2019-03" db="EMBL/GenBank/DDBJ databases">
        <title>First draft genome of Liparis tanakae, snailfish: a comprehensive survey of snailfish specific genes.</title>
        <authorList>
            <person name="Kim W."/>
            <person name="Song I."/>
            <person name="Jeong J.-H."/>
            <person name="Kim D."/>
            <person name="Kim S."/>
            <person name="Ryu S."/>
            <person name="Song J.Y."/>
            <person name="Lee S.K."/>
        </authorList>
    </citation>
    <scope>NUCLEOTIDE SEQUENCE [LARGE SCALE GENOMIC DNA]</scope>
    <source>
        <tissue evidence="2">Muscle</tissue>
    </source>
</reference>